<evidence type="ECO:0000313" key="4">
    <source>
        <dbReference type="Proteomes" id="UP000053750"/>
    </source>
</evidence>
<feature type="domain" description="SLH" evidence="2">
    <location>
        <begin position="595"/>
        <end position="658"/>
    </location>
</feature>
<dbReference type="PROSITE" id="PS51272">
    <property type="entry name" value="SLH"/>
    <property type="match status" value="3"/>
</dbReference>
<dbReference type="EMBL" id="JFHU01000207">
    <property type="protein sequence ID" value="EXX85910.1"/>
    <property type="molecule type" value="Genomic_DNA"/>
</dbReference>
<feature type="chain" id="PRO_5040724168" description="SLH domain-containing protein" evidence="1">
    <location>
        <begin position="23"/>
        <end position="719"/>
    </location>
</feature>
<dbReference type="PANTHER" id="PTHR43308">
    <property type="entry name" value="OUTER MEMBRANE PROTEIN ALPHA-RELATED"/>
    <property type="match status" value="1"/>
</dbReference>
<reference evidence="3 4" key="1">
    <citation type="submission" date="2014-02" db="EMBL/GenBank/DDBJ databases">
        <title>Genome sequence of Paenibacillus darwinianus reveals adaptive mechanisms for survival in Antarctic soils.</title>
        <authorList>
            <person name="Dsouza M."/>
            <person name="Taylor M.W."/>
            <person name="Turner S.J."/>
            <person name="Aislabie J."/>
        </authorList>
    </citation>
    <scope>NUCLEOTIDE SEQUENCE [LARGE SCALE GENOMIC DNA]</scope>
    <source>
        <strain evidence="3 4">CE1</strain>
    </source>
</reference>
<protein>
    <recommendedName>
        <fullName evidence="2">SLH domain-containing protein</fullName>
    </recommendedName>
</protein>
<feature type="signal peptide" evidence="1">
    <location>
        <begin position="1"/>
        <end position="22"/>
    </location>
</feature>
<dbReference type="Proteomes" id="UP000053750">
    <property type="component" value="Unassembled WGS sequence"/>
</dbReference>
<accession>A0A9W5W688</accession>
<keyword evidence="1" id="KW-0732">Signal</keyword>
<comment type="caution">
    <text evidence="3">The sequence shown here is derived from an EMBL/GenBank/DDBJ whole genome shotgun (WGS) entry which is preliminary data.</text>
</comment>
<gene>
    <name evidence="3" type="ORF">BG53_07445</name>
</gene>
<evidence type="ECO:0000259" key="2">
    <source>
        <dbReference type="PROSITE" id="PS51272"/>
    </source>
</evidence>
<dbReference type="Pfam" id="PF00395">
    <property type="entry name" value="SLH"/>
    <property type="match status" value="3"/>
</dbReference>
<dbReference type="AlphaFoldDB" id="A0A9W5W688"/>
<dbReference type="InterPro" id="IPR001119">
    <property type="entry name" value="SLH_dom"/>
</dbReference>
<feature type="domain" description="SLH" evidence="2">
    <location>
        <begin position="664"/>
        <end position="719"/>
    </location>
</feature>
<evidence type="ECO:0000313" key="3">
    <source>
        <dbReference type="EMBL" id="EXX85910.1"/>
    </source>
</evidence>
<dbReference type="InterPro" id="IPR051465">
    <property type="entry name" value="Cell_Envelope_Struct_Comp"/>
</dbReference>
<sequence length="719" mass="74627">MTLKKKLAVTTLAAAVAVSALAGLPQSPKGLAEKMGFTQTASAAGNEFLDQPFMDNLAALRGKLTAGDLTRIRQARAMLKTRFLDPAADGNLELIRVPINKIEAKGVSLTADEEKELYGFFAALVTVPYDVDGEHIEEIRNRPPLRAVLNKLAANTSGANQVTDLTVAHIVGFISSVEEEGLKILQGKSLSELYAINDSREKRNEVLQAVLTNVMAKDNPVTRIVKDYGIDAAITKDVILGFNGKLTVDERSAVRDAAIRIGLGFLALNTPAPNPTPTSPGIIVPPAERPAGLANDAAVKLGELADNIANATGEARKRLIEQVLAAAITAITEIGNFNASGKAVTVGGETTVQLGISDLKSTIDAIKKVVDALKAVAPDAVAELPELILTVKVDSATGNAAEVGLDAATIAAATAAGIAGVQIELGSGFSAILPLGGQINGAATLTVSSQAIHQDGAASDAFELGLTVDGKAVTAFDEPIEVSIPLTNAAGKDEQLLALAKLDEGKLRIVGGKVVNGKLVEKRSEFSQYVVVENKVSFNDIASVQAWAGRPITVVAAKGSINGKAAGVFAPTDKVTRAEFATMLIGALDLESRSATESFIDVQGTEWFAPYVAAAVKHGIITGRSETVFAPSATITRAEMAAMISRAVKVTARVREVTDADAALKGFSDAPSINASLKAGVALAASKGLVIGNKGKFNPNGTATRAEAAVVIYRALNVK</sequence>
<keyword evidence="4" id="KW-1185">Reference proteome</keyword>
<dbReference type="PANTHER" id="PTHR43308:SF5">
    <property type="entry name" value="S-LAYER PROTEIN _ PEPTIDOGLYCAN ENDO-BETA-N-ACETYLGLUCOSAMINIDASE"/>
    <property type="match status" value="1"/>
</dbReference>
<organism evidence="3 4">
    <name type="scientific">Paenibacillus darwinianus</name>
    <dbReference type="NCBI Taxonomy" id="1380763"/>
    <lineage>
        <taxon>Bacteria</taxon>
        <taxon>Bacillati</taxon>
        <taxon>Bacillota</taxon>
        <taxon>Bacilli</taxon>
        <taxon>Bacillales</taxon>
        <taxon>Paenibacillaceae</taxon>
        <taxon>Paenibacillus</taxon>
    </lineage>
</organism>
<feature type="domain" description="SLH" evidence="2">
    <location>
        <begin position="535"/>
        <end position="594"/>
    </location>
</feature>
<evidence type="ECO:0000256" key="1">
    <source>
        <dbReference type="SAM" id="SignalP"/>
    </source>
</evidence>
<name>A0A9W5W688_9BACL</name>
<proteinExistence type="predicted"/>